<comment type="caution">
    <text evidence="1">The sequence shown here is derived from an EMBL/GenBank/DDBJ whole genome shotgun (WGS) entry which is preliminary data.</text>
</comment>
<organism evidence="1 2">
    <name type="scientific">Sphingobium fuliginis (strain ATCC 27551)</name>
    <dbReference type="NCBI Taxonomy" id="336203"/>
    <lineage>
        <taxon>Bacteria</taxon>
        <taxon>Pseudomonadati</taxon>
        <taxon>Pseudomonadota</taxon>
        <taxon>Alphaproteobacteria</taxon>
        <taxon>Sphingomonadales</taxon>
        <taxon>Sphingomonadaceae</taxon>
        <taxon>Sphingobium</taxon>
    </lineage>
</organism>
<dbReference type="Proteomes" id="UP000221538">
    <property type="component" value="Unassembled WGS sequence"/>
</dbReference>
<name>A0A292ZB86_SPHSA</name>
<protein>
    <submittedName>
        <fullName evidence="1">Uncharacterized protein</fullName>
    </submittedName>
</protein>
<sequence length="90" mass="9949">MIPAGLPCGSWPGGRWRWGRFGEASLRSMPFLSHFKINRDVNQHGVHCAVTPCNAPPAFPLQGRCACGPEDRRRPVSTFRRGRAENAGFS</sequence>
<proteinExistence type="predicted"/>
<reference evidence="1 2" key="1">
    <citation type="journal article" date="2013" name="Biodegradation">
        <title>Occurrence of 4-tert-butylphenol (4-t-BP) biodegradation in an aquatic sample caused by the presence of Spirodela polyrrhiza and isolation of a 4-t-BP-utilizing bacterium.</title>
        <authorList>
            <person name="Ogata Y."/>
            <person name="Toyama T."/>
            <person name="Yu N."/>
            <person name="Wang X."/>
            <person name="Sei K."/>
            <person name="Ike M."/>
        </authorList>
    </citation>
    <scope>NUCLEOTIDE SEQUENCE [LARGE SCALE GENOMIC DNA]</scope>
    <source>
        <strain evidence="1 2">OMI</strain>
    </source>
</reference>
<reference evidence="1 2" key="2">
    <citation type="journal article" date="2013" name="Environ. Sci. Technol.">
        <title>The 4-tert-butylphenol-utilizing bacterium Sphingobium fuliginis OMI can degrade bisphenols via phenolic ring hydroxylation and meta-cleavage pathway.</title>
        <authorList>
            <person name="Ogata Y."/>
            <person name="Goda S."/>
            <person name="Toyama T."/>
            <person name="Sei K."/>
            <person name="Ike M."/>
        </authorList>
    </citation>
    <scope>NUCLEOTIDE SEQUENCE [LARGE SCALE GENOMIC DNA]</scope>
    <source>
        <strain evidence="1 2">OMI</strain>
    </source>
</reference>
<dbReference type="AlphaFoldDB" id="A0A292ZB86"/>
<gene>
    <name evidence="1" type="ORF">SFOMI_1267</name>
</gene>
<evidence type="ECO:0000313" key="1">
    <source>
        <dbReference type="EMBL" id="GAY20737.1"/>
    </source>
</evidence>
<dbReference type="EMBL" id="BEWI01000031">
    <property type="protein sequence ID" value="GAY20737.1"/>
    <property type="molecule type" value="Genomic_DNA"/>
</dbReference>
<evidence type="ECO:0000313" key="2">
    <source>
        <dbReference type="Proteomes" id="UP000221538"/>
    </source>
</evidence>
<accession>A0A292ZB86</accession>